<reference evidence="1" key="1">
    <citation type="submission" date="2021-02" db="EMBL/GenBank/DDBJ databases">
        <authorList>
            <person name="Dougan E. K."/>
            <person name="Rhodes N."/>
            <person name="Thang M."/>
            <person name="Chan C."/>
        </authorList>
    </citation>
    <scope>NUCLEOTIDE SEQUENCE</scope>
</reference>
<comment type="caution">
    <text evidence="1">The sequence shown here is derived from an EMBL/GenBank/DDBJ whole genome shotgun (WGS) entry which is preliminary data.</text>
</comment>
<protein>
    <submittedName>
        <fullName evidence="1">Uncharacterized protein</fullName>
    </submittedName>
</protein>
<dbReference type="EMBL" id="CAJNJA010007134">
    <property type="protein sequence ID" value="CAE7220760.1"/>
    <property type="molecule type" value="Genomic_DNA"/>
</dbReference>
<sequence length="346" mass="36146">MLPQASPSPSDKVKTLGPLVAGLASAAWEQIKKFVNCLDDNGLMCPILIGDRCDCPSGSSVRFENGGLNLRCVIGKSAGFGMGYGFKAKSGGKFGGKKAGKLQLPGQIFEEKKAEAKQSFKKKKGGLKNKMSGAPTGSCETSIDMAIEGHVQNALIIGMHTNGPFTTIDISGGVGVSLDGMIKAQGSCTLTAEKRFPKVPKKKVICYKAFCIVLFLQMVAQLEITGALTGTLELGAEVGFDIEGKITVDKATGEATAEFKAPSVDRQAAFAMGASAFASIRLGAGPFIVVYPVPGVPVNFNPMVNLEVRAQGDIKFGPVGVALIQEPDLESTNSSVSMLEGSEADE</sequence>
<proteinExistence type="predicted"/>
<accession>A0A812K4Y5</accession>
<feature type="non-terminal residue" evidence="1">
    <location>
        <position position="1"/>
    </location>
</feature>
<dbReference type="AlphaFoldDB" id="A0A812K4Y5"/>
<organism evidence="1 2">
    <name type="scientific">Symbiodinium necroappetens</name>
    <dbReference type="NCBI Taxonomy" id="1628268"/>
    <lineage>
        <taxon>Eukaryota</taxon>
        <taxon>Sar</taxon>
        <taxon>Alveolata</taxon>
        <taxon>Dinophyceae</taxon>
        <taxon>Suessiales</taxon>
        <taxon>Symbiodiniaceae</taxon>
        <taxon>Symbiodinium</taxon>
    </lineage>
</organism>
<gene>
    <name evidence="1" type="ORF">SNEC2469_LOCUS2804</name>
</gene>
<evidence type="ECO:0000313" key="2">
    <source>
        <dbReference type="Proteomes" id="UP000601435"/>
    </source>
</evidence>
<name>A0A812K4Y5_9DINO</name>
<evidence type="ECO:0000313" key="1">
    <source>
        <dbReference type="EMBL" id="CAE7220760.1"/>
    </source>
</evidence>
<dbReference type="OrthoDB" id="405890at2759"/>
<dbReference type="Proteomes" id="UP000601435">
    <property type="component" value="Unassembled WGS sequence"/>
</dbReference>
<keyword evidence="2" id="KW-1185">Reference proteome</keyword>